<dbReference type="EMBL" id="JABAIK010000002">
    <property type="protein sequence ID" value="NLS11673.1"/>
    <property type="molecule type" value="Genomic_DNA"/>
</dbReference>
<gene>
    <name evidence="1" type="ORF">HGP28_02060</name>
</gene>
<reference evidence="1 2" key="1">
    <citation type="submission" date="2020-04" db="EMBL/GenBank/DDBJ databases">
        <title>Vibrio sp. SM6, a novel species isolated from seawater.</title>
        <authorList>
            <person name="Wang X."/>
        </authorList>
    </citation>
    <scope>NUCLEOTIDE SEQUENCE [LARGE SCALE GENOMIC DNA]</scope>
    <source>
        <strain evidence="1 2">SM6</strain>
    </source>
</reference>
<comment type="caution">
    <text evidence="1">The sequence shown here is derived from an EMBL/GenBank/DDBJ whole genome shotgun (WGS) entry which is preliminary data.</text>
</comment>
<sequence>MAFERVTKVPTPEFSDISSMAKSSIFVQATNKKKQCKISIEPFMAAQENAQIYWDGSCKDGYADGLGRRIVISDQMHHESIITLRNGKTSDGTVTIYDRIHNTVLRGKNRDDSDVFSGQIEWITDNGVNFDVQQFYGVRKNNEAAGVYTSPFFPQSTYTYTKNNLTTGATDFRHIPTELALRVFQQNATTRQFGGVMIESHKNGAIHHFLHSASTPQNVIIPEVYRNELGRQLDVAHQSANQAQVDYQQSLAQEKVYLYKVCQNEKSMDGLSDAIYRMVCDFDKYQDKFQAAMVRGQQAIAQLHQQYNQRQQLALQQRQVAALESQAAAAHQSNSIQQSHNTNMLFQNNQTNLMNMINNNNNNLMEMNNRMFQSWGKGL</sequence>
<proteinExistence type="predicted"/>
<protein>
    <submittedName>
        <fullName evidence="1">Uncharacterized protein</fullName>
    </submittedName>
</protein>
<dbReference type="AlphaFoldDB" id="A0A7X8TMV4"/>
<accession>A0A7X8TMV4</accession>
<name>A0A7X8TMV4_9VIBR</name>
<dbReference type="Proteomes" id="UP000535589">
    <property type="component" value="Unassembled WGS sequence"/>
</dbReference>
<keyword evidence="2" id="KW-1185">Reference proteome</keyword>
<evidence type="ECO:0000313" key="2">
    <source>
        <dbReference type="Proteomes" id="UP000535589"/>
    </source>
</evidence>
<dbReference type="RefSeq" id="WP_168834789.1">
    <property type="nucleotide sequence ID" value="NZ_JABAIK010000002.1"/>
</dbReference>
<organism evidence="1 2">
    <name type="scientific">Vibrio agarilyticus</name>
    <dbReference type="NCBI Taxonomy" id="2726741"/>
    <lineage>
        <taxon>Bacteria</taxon>
        <taxon>Pseudomonadati</taxon>
        <taxon>Pseudomonadota</taxon>
        <taxon>Gammaproteobacteria</taxon>
        <taxon>Vibrionales</taxon>
        <taxon>Vibrionaceae</taxon>
        <taxon>Vibrio</taxon>
    </lineage>
</organism>
<evidence type="ECO:0000313" key="1">
    <source>
        <dbReference type="EMBL" id="NLS11673.1"/>
    </source>
</evidence>